<reference evidence="1" key="1">
    <citation type="submission" date="2023-02" db="EMBL/GenBank/DDBJ databases">
        <title>The sequence of Aeromonas allosaccharophila K520.</title>
        <authorList>
            <person name="Luo X."/>
        </authorList>
    </citation>
    <scope>NUCLEOTIDE SEQUENCE</scope>
    <source>
        <strain evidence="1">K520</strain>
    </source>
</reference>
<dbReference type="EMBL" id="CP118988">
    <property type="protein sequence ID" value="WED75361.1"/>
    <property type="molecule type" value="Genomic_DNA"/>
</dbReference>
<dbReference type="Proteomes" id="UP001213721">
    <property type="component" value="Chromosome"/>
</dbReference>
<dbReference type="AlphaFoldDB" id="A0AAX3NPN6"/>
<dbReference type="RefSeq" id="WP_275056618.1">
    <property type="nucleotide sequence ID" value="NZ_CP118988.1"/>
</dbReference>
<accession>A0AAX3NPN6</accession>
<name>A0AAX3NPN6_9GAMM</name>
<protein>
    <submittedName>
        <fullName evidence="1">YfjI family protein</fullName>
    </submittedName>
</protein>
<evidence type="ECO:0000313" key="1">
    <source>
        <dbReference type="EMBL" id="WED75361.1"/>
    </source>
</evidence>
<dbReference type="Pfam" id="PF13148">
    <property type="entry name" value="DUF3987"/>
    <property type="match status" value="1"/>
</dbReference>
<organism evidence="1 2">
    <name type="scientific">Aeromonas allosaccharophila</name>
    <dbReference type="NCBI Taxonomy" id="656"/>
    <lineage>
        <taxon>Bacteria</taxon>
        <taxon>Pseudomonadati</taxon>
        <taxon>Pseudomonadota</taxon>
        <taxon>Gammaproteobacteria</taxon>
        <taxon>Aeromonadales</taxon>
        <taxon>Aeromonadaceae</taxon>
        <taxon>Aeromonas</taxon>
    </lineage>
</organism>
<evidence type="ECO:0000313" key="2">
    <source>
        <dbReference type="Proteomes" id="UP001213721"/>
    </source>
</evidence>
<gene>
    <name evidence="1" type="ORF">PYU98_15635</name>
</gene>
<dbReference type="InterPro" id="IPR025048">
    <property type="entry name" value="DUF3987"/>
</dbReference>
<proteinExistence type="predicted"/>
<sequence length="525" mass="60844">MNQYRAIEDVIERLDQSLWEPLDVVAYRTKAPKFMILTQMLSVIGIASQQLVDISPKGGLKIPVSLYTLILANSGERKSSVDKILMKPIREFEKWLSEQAEHAQQRYEADLELWCMKQKVLKKELDEMYKQGEDQPTLIEVWRTHNLSKPTSPIVSRVLAEDVTVAKLKSMLAGKNTSLALVSDEAGTLLSSDLMKDNALFNSLWSGQTIRVDRANATEVHIEGARLTLSMQIQPDVYKAFRVNNGDAMRGSGLDARILLCEPESKIGYRQEDRDDNPLLEDDAKLGRFSSRIDALLKEGIENRLQDKPRHCLSLTDRAKKLWLDKFNDIEYEQRDGEYLEHYRDFGSKFMEQASRIAAVLHVFEHDDYSSVLVDYDTMKTAIQLTEIYLHQAMIIFRAPEAREYVDMTHVNKLLEWIIQSWKGEMFLKSEIRRSGPHCVRNLNKLEDALEVLMARGDIICYKKKQTIYVSLSWEKYPQLVRRSEIRKKNGRYVDGLLEYFGRHNSRVSSRSLREDIITRFERLL</sequence>